<name>A0AA52EL28_9PROT</name>
<dbReference type="PANTHER" id="PTHR10061:SF0">
    <property type="entry name" value="S-FORMYLGLUTATHIONE HYDROLASE"/>
    <property type="match status" value="1"/>
</dbReference>
<organism evidence="9 10">
    <name type="scientific">Temperatibacter marinus</name>
    <dbReference type="NCBI Taxonomy" id="1456591"/>
    <lineage>
        <taxon>Bacteria</taxon>
        <taxon>Pseudomonadati</taxon>
        <taxon>Pseudomonadota</taxon>
        <taxon>Alphaproteobacteria</taxon>
        <taxon>Kordiimonadales</taxon>
        <taxon>Temperatibacteraceae</taxon>
        <taxon>Temperatibacter</taxon>
    </lineage>
</organism>
<feature type="active site" description="Charge relay system" evidence="7">
    <location>
        <position position="261"/>
    </location>
</feature>
<dbReference type="EC" id="3.1.2.12" evidence="2 6"/>
<dbReference type="AlphaFoldDB" id="A0AA52EL28"/>
<dbReference type="NCBIfam" id="TIGR02821">
    <property type="entry name" value="fghA_ester_D"/>
    <property type="match status" value="1"/>
</dbReference>
<comment type="similarity">
    <text evidence="1 8">Belongs to the esterase D family.</text>
</comment>
<feature type="active site" description="Charge relay system" evidence="7">
    <location>
        <position position="228"/>
    </location>
</feature>
<keyword evidence="10" id="KW-1185">Reference proteome</keyword>
<dbReference type="GO" id="GO:0005829">
    <property type="term" value="C:cytosol"/>
    <property type="evidence" value="ECO:0007669"/>
    <property type="project" value="TreeGrafter"/>
</dbReference>
<protein>
    <recommendedName>
        <fullName evidence="2 6">S-formylglutathione hydrolase</fullName>
        <ecNumber evidence="2 6">3.1.2.12</ecNumber>
    </recommendedName>
</protein>
<dbReference type="InterPro" id="IPR014186">
    <property type="entry name" value="S-formylglutathione_hydrol"/>
</dbReference>
<gene>
    <name evidence="9" type="primary">fghA</name>
    <name evidence="9" type="ORF">QGN29_06310</name>
</gene>
<sequence>MTLTTVSEIYAFEGIQGVYKHASDVTNCEMEFSVYVPSSAALEMAPVVWYLSGLTCTQDNATTKAGFQRTASELGLVIICPDTSPRGETVPDDPEGAYDLGLGAGFYLDATEEPWSSHYQMYSYITQELPALVAEHFPVDLGRQAIMGHSMGGHGALTLWRKNPELYKSVSAFSPICHPIDAPWGQKALNNYLGTDVGEWSNHDACALLLNHGPIEGVQILVDQGMGDQFIEEQLKPDQLELACGMVGQDLLLRRQMDYDHSYYFIATFIEDHLRHHAQALANL</sequence>
<proteinExistence type="inferred from homology"/>
<evidence type="ECO:0000256" key="7">
    <source>
        <dbReference type="PIRSR" id="PIRSR614186-1"/>
    </source>
</evidence>
<feature type="active site" description="Charge relay system" evidence="7">
    <location>
        <position position="150"/>
    </location>
</feature>
<dbReference type="GO" id="GO:0018738">
    <property type="term" value="F:S-formylglutathione hydrolase activity"/>
    <property type="evidence" value="ECO:0007669"/>
    <property type="project" value="UniProtKB-UniRule"/>
</dbReference>
<dbReference type="InterPro" id="IPR000801">
    <property type="entry name" value="Esterase-like"/>
</dbReference>
<dbReference type="GO" id="GO:0052689">
    <property type="term" value="F:carboxylic ester hydrolase activity"/>
    <property type="evidence" value="ECO:0007669"/>
    <property type="project" value="UniProtKB-KW"/>
</dbReference>
<dbReference type="GO" id="GO:0046294">
    <property type="term" value="P:formaldehyde catabolic process"/>
    <property type="evidence" value="ECO:0007669"/>
    <property type="project" value="InterPro"/>
</dbReference>
<dbReference type="FunFam" id="3.40.50.1820:FF:000002">
    <property type="entry name" value="S-formylglutathione hydrolase"/>
    <property type="match status" value="1"/>
</dbReference>
<comment type="catalytic activity">
    <reaction evidence="5 8">
        <text>S-formylglutathione + H2O = formate + glutathione + H(+)</text>
        <dbReference type="Rhea" id="RHEA:14961"/>
        <dbReference type="ChEBI" id="CHEBI:15377"/>
        <dbReference type="ChEBI" id="CHEBI:15378"/>
        <dbReference type="ChEBI" id="CHEBI:15740"/>
        <dbReference type="ChEBI" id="CHEBI:57688"/>
        <dbReference type="ChEBI" id="CHEBI:57925"/>
        <dbReference type="EC" id="3.1.2.12"/>
    </reaction>
</comment>
<keyword evidence="3 8" id="KW-0719">Serine esterase</keyword>
<evidence type="ECO:0000256" key="1">
    <source>
        <dbReference type="ARBA" id="ARBA00005622"/>
    </source>
</evidence>
<evidence type="ECO:0000256" key="3">
    <source>
        <dbReference type="ARBA" id="ARBA00022487"/>
    </source>
</evidence>
<evidence type="ECO:0000256" key="4">
    <source>
        <dbReference type="ARBA" id="ARBA00022801"/>
    </source>
</evidence>
<evidence type="ECO:0000256" key="2">
    <source>
        <dbReference type="ARBA" id="ARBA00012479"/>
    </source>
</evidence>
<dbReference type="Pfam" id="PF00756">
    <property type="entry name" value="Esterase"/>
    <property type="match status" value="1"/>
</dbReference>
<comment type="function">
    <text evidence="8">Serine hydrolase involved in the detoxification of formaldehyde.</text>
</comment>
<dbReference type="Gene3D" id="3.40.50.1820">
    <property type="entry name" value="alpha/beta hydrolase"/>
    <property type="match status" value="1"/>
</dbReference>
<accession>A0AA52EL28</accession>
<dbReference type="InterPro" id="IPR029058">
    <property type="entry name" value="AB_hydrolase_fold"/>
</dbReference>
<evidence type="ECO:0000313" key="9">
    <source>
        <dbReference type="EMBL" id="WND03986.1"/>
    </source>
</evidence>
<evidence type="ECO:0000256" key="5">
    <source>
        <dbReference type="ARBA" id="ARBA00047590"/>
    </source>
</evidence>
<evidence type="ECO:0000256" key="6">
    <source>
        <dbReference type="NCBIfam" id="TIGR02821"/>
    </source>
</evidence>
<dbReference type="Proteomes" id="UP001268683">
    <property type="component" value="Chromosome"/>
</dbReference>
<dbReference type="RefSeq" id="WP_310799850.1">
    <property type="nucleotide sequence ID" value="NZ_CP123872.1"/>
</dbReference>
<reference evidence="9" key="1">
    <citation type="submission" date="2023-04" db="EMBL/GenBank/DDBJ databases">
        <title>Complete genome sequence of Temperatibacter marinus.</title>
        <authorList>
            <person name="Rong J.-C."/>
            <person name="Yi M.-L."/>
            <person name="Zhao Q."/>
        </authorList>
    </citation>
    <scope>NUCLEOTIDE SEQUENCE</scope>
    <source>
        <strain evidence="9">NBRC 110045</strain>
    </source>
</reference>
<keyword evidence="4 8" id="KW-0378">Hydrolase</keyword>
<dbReference type="SUPFAM" id="SSF53474">
    <property type="entry name" value="alpha/beta-Hydrolases"/>
    <property type="match status" value="1"/>
</dbReference>
<dbReference type="PANTHER" id="PTHR10061">
    <property type="entry name" value="S-FORMYLGLUTATHIONE HYDROLASE"/>
    <property type="match status" value="1"/>
</dbReference>
<evidence type="ECO:0000256" key="8">
    <source>
        <dbReference type="RuleBase" id="RU363068"/>
    </source>
</evidence>
<dbReference type="KEGG" id="tmk:QGN29_06310"/>
<evidence type="ECO:0000313" key="10">
    <source>
        <dbReference type="Proteomes" id="UP001268683"/>
    </source>
</evidence>
<dbReference type="EMBL" id="CP123872">
    <property type="protein sequence ID" value="WND03986.1"/>
    <property type="molecule type" value="Genomic_DNA"/>
</dbReference>